<evidence type="ECO:0000313" key="3">
    <source>
        <dbReference type="Proteomes" id="UP001163046"/>
    </source>
</evidence>
<organism evidence="2 3">
    <name type="scientific">Desmophyllum pertusum</name>
    <dbReference type="NCBI Taxonomy" id="174260"/>
    <lineage>
        <taxon>Eukaryota</taxon>
        <taxon>Metazoa</taxon>
        <taxon>Cnidaria</taxon>
        <taxon>Anthozoa</taxon>
        <taxon>Hexacorallia</taxon>
        <taxon>Scleractinia</taxon>
        <taxon>Caryophylliina</taxon>
        <taxon>Caryophylliidae</taxon>
        <taxon>Desmophyllum</taxon>
    </lineage>
</organism>
<name>A0A9W9ZYQ6_9CNID</name>
<feature type="compositionally biased region" description="Low complexity" evidence="1">
    <location>
        <begin position="51"/>
        <end position="66"/>
    </location>
</feature>
<accession>A0A9W9ZYQ6</accession>
<comment type="caution">
    <text evidence="2">The sequence shown here is derived from an EMBL/GenBank/DDBJ whole genome shotgun (WGS) entry which is preliminary data.</text>
</comment>
<feature type="region of interest" description="Disordered" evidence="1">
    <location>
        <begin position="44"/>
        <end position="70"/>
    </location>
</feature>
<dbReference type="EMBL" id="MU825430">
    <property type="protein sequence ID" value="KAJ7389513.1"/>
    <property type="molecule type" value="Genomic_DNA"/>
</dbReference>
<dbReference type="Proteomes" id="UP001163046">
    <property type="component" value="Unassembled WGS sequence"/>
</dbReference>
<evidence type="ECO:0000313" key="2">
    <source>
        <dbReference type="EMBL" id="KAJ7389513.1"/>
    </source>
</evidence>
<evidence type="ECO:0000256" key="1">
    <source>
        <dbReference type="SAM" id="MobiDB-lite"/>
    </source>
</evidence>
<dbReference type="OrthoDB" id="5981083at2759"/>
<sequence>MPSSKSTRFDVANFMKTRKEMRQKAVDQSRSLKTELNTINRKINRLKSKPGTHPSTPGGRTRPPTHLVKGKSNLPVRTAVKRRHETMVAASVIHGGSENYPKPALDGIFDTLNKRCKLDSMQQYVLSNETLTDKVVSTVYKKNVSSFEKSSTNVKRSIATFYSSGIMGKRKYQAVRLALSMKKSDRKNKNRSSVCIMPKCPIPKLLTYNNLVHEINKIEIGNVFSVEEYFQDATEDDLVRGCFRKLEEFLPRLAQFYLRKDRKESLKWFGYPQGTLLVALGGDGCPFGKNEKSCSVVKKYVQFLCQEIADLQGKVFDIEGIKGTFGTNGNTMWRPWKYEERVAVANQVDKFKQSLSTKQFPAKQLRTKGILKEAIAKSKLPVSCKKFVDVPKDSPFSQVVTALKFEVKAKCLARKVAKWYDETQGNGQDLQYRFTGKESRLFCHNFMRLIKWLSNEKDTRRQKQTVLTYAYLGLKLRDCVSIFNRFDITAEQITQLTVVAREYFRLNALFMPSAVNPTVWTMGHIIPNHTQGFEDPKYCYCNLEKRDPGDSKCTFCGDPLMDVIQSSVEQGKVLSQMTLTVELNGSAGTAGR</sequence>
<gene>
    <name evidence="2" type="ORF">OS493_030898</name>
</gene>
<proteinExistence type="predicted"/>
<protein>
    <submittedName>
        <fullName evidence="2">Uncharacterized protein</fullName>
    </submittedName>
</protein>
<reference evidence="2" key="1">
    <citation type="submission" date="2023-01" db="EMBL/GenBank/DDBJ databases">
        <title>Genome assembly of the deep-sea coral Lophelia pertusa.</title>
        <authorList>
            <person name="Herrera S."/>
            <person name="Cordes E."/>
        </authorList>
    </citation>
    <scope>NUCLEOTIDE SEQUENCE</scope>
    <source>
        <strain evidence="2">USNM1676648</strain>
        <tissue evidence="2">Polyp</tissue>
    </source>
</reference>
<keyword evidence="3" id="KW-1185">Reference proteome</keyword>
<dbReference type="AlphaFoldDB" id="A0A9W9ZYQ6"/>